<dbReference type="EMBL" id="CAJOBE010006986">
    <property type="protein sequence ID" value="CAF4023348.1"/>
    <property type="molecule type" value="Genomic_DNA"/>
</dbReference>
<dbReference type="SMART" id="SM00256">
    <property type="entry name" value="FBOX"/>
    <property type="match status" value="1"/>
</dbReference>
<dbReference type="Pfam" id="PF00646">
    <property type="entry name" value="F-box"/>
    <property type="match status" value="1"/>
</dbReference>
<dbReference type="EMBL" id="CAJNOU010002100">
    <property type="protein sequence ID" value="CAF1289794.1"/>
    <property type="molecule type" value="Genomic_DNA"/>
</dbReference>
<dbReference type="SUPFAM" id="SSF52047">
    <property type="entry name" value="RNI-like"/>
    <property type="match status" value="1"/>
</dbReference>
<dbReference type="AlphaFoldDB" id="A0A815CMX0"/>
<sequence length="398" mass="46068">MSRPSLDTLPLELLYRIIDNIDVRTIFLSFRNVCKRFNAIVDSYNLYKLDFRLITKPDFDKVCRVIRPENVISMTLSDEDETPGLIGLFISLVDIRQFTRLQSLALIQIDDTNLDRFVKNMVTTSLVSLSIDSTEFDHRTLALFSSATEKVDQISMPTLEMNHSTKEHKCSSLKCFIKELSVTDCTFESYFDILRNLIHLEKFVLNNNCLINAVQTVPPSDLTSDLKSLIIEQDNMTIDMCQSMVSMTSSLRYFKIKVTYAGRSFYDGSKWELFIQTKLCNLKTFEFYFEIYLNENLSIDDLNSIMDSYRTPFWIQVKQWFVTCDYSKTMHLITIYSTPSVQSPFRHIPESEKNSESISITTNPDKQAMKNHISSLQVSLPSSKARNTSKKVFYIMVS</sequence>
<evidence type="ECO:0000313" key="3">
    <source>
        <dbReference type="EMBL" id="CAF4023348.1"/>
    </source>
</evidence>
<dbReference type="Gene3D" id="1.20.1280.50">
    <property type="match status" value="1"/>
</dbReference>
<reference evidence="2" key="1">
    <citation type="submission" date="2021-02" db="EMBL/GenBank/DDBJ databases">
        <authorList>
            <person name="Nowell W R."/>
        </authorList>
    </citation>
    <scope>NUCLEOTIDE SEQUENCE</scope>
</reference>
<proteinExistence type="predicted"/>
<evidence type="ECO:0000313" key="4">
    <source>
        <dbReference type="Proteomes" id="UP000663889"/>
    </source>
</evidence>
<evidence type="ECO:0000313" key="2">
    <source>
        <dbReference type="EMBL" id="CAF1289794.1"/>
    </source>
</evidence>
<dbReference type="Proteomes" id="UP000663889">
    <property type="component" value="Unassembled WGS sequence"/>
</dbReference>
<dbReference type="CDD" id="cd09917">
    <property type="entry name" value="F-box_SF"/>
    <property type="match status" value="1"/>
</dbReference>
<dbReference type="PROSITE" id="PS50181">
    <property type="entry name" value="FBOX"/>
    <property type="match status" value="1"/>
</dbReference>
<gene>
    <name evidence="3" type="ORF">FNK824_LOCUS27206</name>
    <name evidence="2" type="ORF">SEV965_LOCUS25707</name>
</gene>
<dbReference type="SUPFAM" id="SSF81383">
    <property type="entry name" value="F-box domain"/>
    <property type="match status" value="1"/>
</dbReference>
<organism evidence="2 4">
    <name type="scientific">Rotaria sordida</name>
    <dbReference type="NCBI Taxonomy" id="392033"/>
    <lineage>
        <taxon>Eukaryota</taxon>
        <taxon>Metazoa</taxon>
        <taxon>Spiralia</taxon>
        <taxon>Gnathifera</taxon>
        <taxon>Rotifera</taxon>
        <taxon>Eurotatoria</taxon>
        <taxon>Bdelloidea</taxon>
        <taxon>Philodinida</taxon>
        <taxon>Philodinidae</taxon>
        <taxon>Rotaria</taxon>
    </lineage>
</organism>
<dbReference type="InterPro" id="IPR001810">
    <property type="entry name" value="F-box_dom"/>
</dbReference>
<dbReference type="InterPro" id="IPR036047">
    <property type="entry name" value="F-box-like_dom_sf"/>
</dbReference>
<name>A0A815CMX0_9BILA</name>
<evidence type="ECO:0000259" key="1">
    <source>
        <dbReference type="PROSITE" id="PS50181"/>
    </source>
</evidence>
<protein>
    <recommendedName>
        <fullName evidence="1">F-box domain-containing protein</fullName>
    </recommendedName>
</protein>
<dbReference type="Proteomes" id="UP000663874">
    <property type="component" value="Unassembled WGS sequence"/>
</dbReference>
<feature type="domain" description="F-box" evidence="1">
    <location>
        <begin position="3"/>
        <end position="50"/>
    </location>
</feature>
<accession>A0A815CMX0</accession>
<comment type="caution">
    <text evidence="2">The sequence shown here is derived from an EMBL/GenBank/DDBJ whole genome shotgun (WGS) entry which is preliminary data.</text>
</comment>